<dbReference type="GO" id="GO:0031380">
    <property type="term" value="C:nuclear RNA-directed RNA polymerase complex"/>
    <property type="evidence" value="ECO:0007669"/>
    <property type="project" value="TreeGrafter"/>
</dbReference>
<name>A0A0D2DYU4_9EURO</name>
<accession>A0A0D2DYU4</accession>
<dbReference type="GO" id="GO:0003968">
    <property type="term" value="F:RNA-directed RNA polymerase activity"/>
    <property type="evidence" value="ECO:0007669"/>
    <property type="project" value="UniProtKB-KW"/>
</dbReference>
<feature type="domain" description="RDRP core" evidence="2">
    <location>
        <begin position="435"/>
        <end position="1026"/>
    </location>
</feature>
<evidence type="ECO:0000313" key="4">
    <source>
        <dbReference type="EMBL" id="KIW67302.1"/>
    </source>
</evidence>
<keyword evidence="5" id="KW-1185">Reference proteome</keyword>
<dbReference type="PANTHER" id="PTHR23079">
    <property type="entry name" value="RNA-DEPENDENT RNA POLYMERASE"/>
    <property type="match status" value="1"/>
</dbReference>
<reference evidence="4 5" key="1">
    <citation type="submission" date="2015-01" db="EMBL/GenBank/DDBJ databases">
        <title>The Genome Sequence of Capronia semiimmersa CBS27337.</title>
        <authorList>
            <consortium name="The Broad Institute Genomics Platform"/>
            <person name="Cuomo C."/>
            <person name="de Hoog S."/>
            <person name="Gorbushina A."/>
            <person name="Stielow B."/>
            <person name="Teixiera M."/>
            <person name="Abouelleil A."/>
            <person name="Chapman S.B."/>
            <person name="Priest M."/>
            <person name="Young S.K."/>
            <person name="Wortman J."/>
            <person name="Nusbaum C."/>
            <person name="Birren B."/>
        </authorList>
    </citation>
    <scope>NUCLEOTIDE SEQUENCE [LARGE SCALE GENOMIC DNA]</scope>
    <source>
        <strain evidence="4 5">CBS 27337</strain>
    </source>
</reference>
<keyword evidence="1" id="KW-0694">RNA-binding</keyword>
<sequence>MEVFIRGVPERVTENQFAKSIRPALLELKIYDWQVQKRPGKKFANLTFLNVSDGERFLARHGQAKGVLGREYLPPSATRLMYFAAPLSCTRSNRPPDPLALKSLQMESKARLAWEASNGRNDRDSYTSDDDRLLNVNLVSCGTWAYQGTQPVFLRYFDWVQKGTLKFGKRMATLRFEDGKRVELLLASIVETNIEGLPHPAITLTLSEAPFFFDSTSSPVPLEPDADDILIAMASFGINSRDHHAPKRTRITSLSSRHETMAGSCLVYRIHLEGGSSVEHQTRAMGRARRVLSPIQQLVKVVKPQRSYRAEMKAFLDRLEVVSTTRSPAALPFRVKFQLQALAQNAVLPPSLICALLGDIDAMITRSGPQICAYAIRRLSHELSPRCLQGDFESAGLPAARAVLQRTEARMREGGFLPDAMQSTGSRALIHRVMFTPAGMYLYGPDPISNNRVLRKYSANHDSFIRVQFCDENGEAIRYNANWSNDTIYYSRFKKILNEGFSVAGQRYAFLRFSHSSLRAQSCWFMAPFIHDGSLLYDRHLIRDLGDFSGIRCPAKCAARIGQSFSETPIAVTVTADVVHVVDDIERNGRVYSDGVGTGSNTLLERIWAALPPERTVKPSVFQIRFSGAKGMISLDTRLTGEKLVLRKSMVKFPAPNSLDIEICDAAYRPLPYFLNQQTIKILEDMGVDESFFFFHQNLEVERLQSTTSSPGRASKFLKAHSIGDSIHLPWFIMQLSKMNISFLDDAFLCNVIEMAVMTELRALKYKARIPVKDGYTLFGIMDETGLLEEGQIFCIVEENGLPKIIAGENLVISRSPALHPGDVRCVTGVTVPASSPLMALRNCVCFSSKGNRDLPSQLSGGDLDGDLYQILFDPKARPKYVFEPADYPRPEPIDLGRPIQREDMTDFFITFMATDQLGRIANLHKILADQRNAGVLDPDCIKLAELHSSAVDYSKSGIPVDLTKMPRSNRFRPDFMAPGPNVVVEKAKPLDFGAPPEPRDDEDEDEQINRYYESDKVLGKLFQAIDERKVFSTVQSAVRAGRLHSAERPPSVLEAIWANVYQWSHFVDWRDHVPRAVGIRDEYESIVHDYAVDYGSSFSQPLSEYEVFIGNILGRNGAQSKTQRENSKSLGENFRDALRYIVNRIVKDEGLVSEDALGRSMACFAVGLQTSNAAGDELCIAGGLKVEGRNTPLMTNFQLRFVIQILDLVSD</sequence>
<dbReference type="GO" id="GO:0030422">
    <property type="term" value="P:siRNA processing"/>
    <property type="evidence" value="ECO:0007669"/>
    <property type="project" value="TreeGrafter"/>
</dbReference>
<keyword evidence="1" id="KW-0548">Nucleotidyltransferase</keyword>
<keyword evidence="1" id="KW-0808">Transferase</keyword>
<evidence type="ECO:0000313" key="5">
    <source>
        <dbReference type="Proteomes" id="UP000054266"/>
    </source>
</evidence>
<evidence type="ECO:0000259" key="2">
    <source>
        <dbReference type="Pfam" id="PF05183"/>
    </source>
</evidence>
<proteinExistence type="inferred from homology"/>
<dbReference type="InterPro" id="IPR057596">
    <property type="entry name" value="RDRP_core"/>
</dbReference>
<dbReference type="Proteomes" id="UP000054266">
    <property type="component" value="Unassembled WGS sequence"/>
</dbReference>
<dbReference type="InterPro" id="IPR057503">
    <property type="entry name" value="PH_RdRP"/>
</dbReference>
<dbReference type="Pfam" id="PF05183">
    <property type="entry name" value="RdRP"/>
    <property type="match status" value="1"/>
</dbReference>
<organism evidence="4 5">
    <name type="scientific">Phialophora macrospora</name>
    <dbReference type="NCBI Taxonomy" id="1851006"/>
    <lineage>
        <taxon>Eukaryota</taxon>
        <taxon>Fungi</taxon>
        <taxon>Dikarya</taxon>
        <taxon>Ascomycota</taxon>
        <taxon>Pezizomycotina</taxon>
        <taxon>Eurotiomycetes</taxon>
        <taxon>Chaetothyriomycetidae</taxon>
        <taxon>Chaetothyriales</taxon>
        <taxon>Herpotrichiellaceae</taxon>
        <taxon>Phialophora</taxon>
    </lineage>
</organism>
<evidence type="ECO:0000256" key="1">
    <source>
        <dbReference type="RuleBase" id="RU363098"/>
    </source>
</evidence>
<feature type="domain" description="RdRP-like PH" evidence="3">
    <location>
        <begin position="135"/>
        <end position="304"/>
    </location>
</feature>
<dbReference type="EC" id="2.7.7.48" evidence="1"/>
<dbReference type="AlphaFoldDB" id="A0A0D2DYU4"/>
<gene>
    <name evidence="4" type="ORF">PV04_06566</name>
</gene>
<dbReference type="InterPro" id="IPR007855">
    <property type="entry name" value="RDRP"/>
</dbReference>
<dbReference type="GO" id="GO:0003723">
    <property type="term" value="F:RNA binding"/>
    <property type="evidence" value="ECO:0007669"/>
    <property type="project" value="UniProtKB-KW"/>
</dbReference>
<evidence type="ECO:0000259" key="3">
    <source>
        <dbReference type="Pfam" id="PF25358"/>
    </source>
</evidence>
<protein>
    <recommendedName>
        <fullName evidence="1">RNA-dependent RNA polymerase</fullName>
        <ecNumber evidence="1">2.7.7.48</ecNumber>
    </recommendedName>
</protein>
<dbReference type="STRING" id="5601.A0A0D2DYU4"/>
<comment type="catalytic activity">
    <reaction evidence="1">
        <text>RNA(n) + a ribonucleoside 5'-triphosphate = RNA(n+1) + diphosphate</text>
        <dbReference type="Rhea" id="RHEA:21248"/>
        <dbReference type="Rhea" id="RHEA-COMP:14527"/>
        <dbReference type="Rhea" id="RHEA-COMP:17342"/>
        <dbReference type="ChEBI" id="CHEBI:33019"/>
        <dbReference type="ChEBI" id="CHEBI:61557"/>
        <dbReference type="ChEBI" id="CHEBI:140395"/>
        <dbReference type="EC" id="2.7.7.48"/>
    </reaction>
</comment>
<comment type="similarity">
    <text evidence="1">Belongs to the RdRP family.</text>
</comment>
<dbReference type="EMBL" id="KN846959">
    <property type="protein sequence ID" value="KIW67302.1"/>
    <property type="molecule type" value="Genomic_DNA"/>
</dbReference>
<dbReference type="PANTHER" id="PTHR23079:SF17">
    <property type="entry name" value="RNA-DEPENDENT RNA POLYMERASE"/>
    <property type="match status" value="1"/>
</dbReference>
<dbReference type="HOGENOM" id="CLU_001366_2_0_1"/>
<keyword evidence="1" id="KW-0696">RNA-directed RNA polymerase</keyword>
<dbReference type="Pfam" id="PF25358">
    <property type="entry name" value="PH_fung_RdRP"/>
    <property type="match status" value="1"/>
</dbReference>